<comment type="caution">
    <text evidence="4">The sequence shown here is derived from an EMBL/GenBank/DDBJ whole genome shotgun (WGS) entry which is preliminary data.</text>
</comment>
<proteinExistence type="predicted"/>
<evidence type="ECO:0000313" key="5">
    <source>
        <dbReference type="Proteomes" id="UP000770717"/>
    </source>
</evidence>
<dbReference type="SUPFAM" id="SSF51161">
    <property type="entry name" value="Trimeric LpxA-like enzymes"/>
    <property type="match status" value="1"/>
</dbReference>
<protein>
    <recommendedName>
        <fullName evidence="3">Reelin domain-containing protein</fullName>
    </recommendedName>
</protein>
<feature type="chain" id="PRO_5035229677" description="Reelin domain-containing protein" evidence="2">
    <location>
        <begin position="24"/>
        <end position="245"/>
    </location>
</feature>
<evidence type="ECO:0000259" key="3">
    <source>
        <dbReference type="Pfam" id="PF02014"/>
    </source>
</evidence>
<evidence type="ECO:0000256" key="1">
    <source>
        <dbReference type="SAM" id="MobiDB-lite"/>
    </source>
</evidence>
<evidence type="ECO:0000256" key="2">
    <source>
        <dbReference type="SAM" id="SignalP"/>
    </source>
</evidence>
<feature type="signal peptide" evidence="2">
    <location>
        <begin position="1"/>
        <end position="23"/>
    </location>
</feature>
<dbReference type="AlphaFoldDB" id="A0A8J6JK25"/>
<reference evidence="4" key="1">
    <citation type="thesis" date="2020" institute="ProQuest LLC" country="789 East Eisenhower Parkway, Ann Arbor, MI, USA">
        <title>Comparative Genomics and Chromosome Evolution.</title>
        <authorList>
            <person name="Mudd A.B."/>
        </authorList>
    </citation>
    <scope>NUCLEOTIDE SEQUENCE</scope>
    <source>
        <strain evidence="4">HN-11 Male</strain>
        <tissue evidence="4">Kidney and liver</tissue>
    </source>
</reference>
<sequence length="245" mass="25405">MLLTRSASLLFLGVVVAALYAEAQDVCTLSASSNMEQPSPFNLTVSPGNLTSASEYTVTLSSRENASVQVLFQAMANGVAMGNWSITNTSSNCTEGFGVSRTVSETTSLVATWTSPSNLSVNSVNISALVNNQSSVYLAQRTLNDNTVSSTAAPNVTMSANTTMSPNTTMASNTTMSSNSTMASNTTMSSNSTMASNSTTATTTKITTKVTVAPVTKQTSGGHTNNPASLLFTLCLLVITTKLLS</sequence>
<keyword evidence="5" id="KW-1185">Reference proteome</keyword>
<feature type="region of interest" description="Disordered" evidence="1">
    <location>
        <begin position="178"/>
        <end position="200"/>
    </location>
</feature>
<gene>
    <name evidence="4" type="ORF">GDO78_015195</name>
</gene>
<dbReference type="Proteomes" id="UP000770717">
    <property type="component" value="Unassembled WGS sequence"/>
</dbReference>
<dbReference type="InterPro" id="IPR002861">
    <property type="entry name" value="Reeler_dom"/>
</dbReference>
<organism evidence="4 5">
    <name type="scientific">Eleutherodactylus coqui</name>
    <name type="common">Puerto Rican coqui</name>
    <dbReference type="NCBI Taxonomy" id="57060"/>
    <lineage>
        <taxon>Eukaryota</taxon>
        <taxon>Metazoa</taxon>
        <taxon>Chordata</taxon>
        <taxon>Craniata</taxon>
        <taxon>Vertebrata</taxon>
        <taxon>Euteleostomi</taxon>
        <taxon>Amphibia</taxon>
        <taxon>Batrachia</taxon>
        <taxon>Anura</taxon>
        <taxon>Neobatrachia</taxon>
        <taxon>Hyloidea</taxon>
        <taxon>Eleutherodactylidae</taxon>
        <taxon>Eleutherodactylinae</taxon>
        <taxon>Eleutherodactylus</taxon>
        <taxon>Eleutherodactylus</taxon>
    </lineage>
</organism>
<dbReference type="InterPro" id="IPR011004">
    <property type="entry name" value="Trimer_LpxA-like_sf"/>
</dbReference>
<evidence type="ECO:0000313" key="4">
    <source>
        <dbReference type="EMBL" id="KAG9467313.1"/>
    </source>
</evidence>
<dbReference type="EMBL" id="WNTK01001474">
    <property type="protein sequence ID" value="KAG9467313.1"/>
    <property type="molecule type" value="Genomic_DNA"/>
</dbReference>
<keyword evidence="2" id="KW-0732">Signal</keyword>
<feature type="domain" description="Reelin" evidence="3">
    <location>
        <begin position="34"/>
        <end position="137"/>
    </location>
</feature>
<name>A0A8J6JK25_ELECQ</name>
<dbReference type="Gene3D" id="2.160.10.10">
    <property type="entry name" value="Hexapeptide repeat proteins"/>
    <property type="match status" value="1"/>
</dbReference>
<accession>A0A8J6JK25</accession>
<dbReference type="Pfam" id="PF02014">
    <property type="entry name" value="Reeler"/>
    <property type="match status" value="1"/>
</dbReference>